<evidence type="ECO:0000313" key="3">
    <source>
        <dbReference type="EMBL" id="BAN02194.1"/>
    </source>
</evidence>
<dbReference type="EMBL" id="AP012057">
    <property type="protein sequence ID" value="BAN02194.1"/>
    <property type="molecule type" value="Genomic_DNA"/>
</dbReference>
<feature type="transmembrane region" description="Helical" evidence="2">
    <location>
        <begin position="167"/>
        <end position="189"/>
    </location>
</feature>
<keyword evidence="2" id="KW-0472">Membrane</keyword>
<feature type="region of interest" description="Disordered" evidence="1">
    <location>
        <begin position="213"/>
        <end position="246"/>
    </location>
</feature>
<dbReference type="Proteomes" id="UP000011863">
    <property type="component" value="Chromosome"/>
</dbReference>
<sequence>MLCSAAPAHATPAPEPVPVDDAPTSLIPVPVGCAVPEPADVAFVGTVLDKDAFIEKGTVRFQIDQVRSGAAGPFSVDGLIDVRYGPDSKYLDIGSEYLVGASVDPSIGVLASKVSPETPLFGGDAVVGLEDTEVECPTLDDPVQTLNLDGTPVDSGLLSPLFEDRRLLLAVIGVPAAVTGAVLVALVLLRRLLEIGFKGVFALGRQAVTPKPDHRAARIRAHRDADESADDEFASDDDLVSATNST</sequence>
<reference evidence="3 4" key="1">
    <citation type="journal article" date="2013" name="Int. J. Syst. Evol. Microbiol.">
        <title>Ilumatobacter nonamiense sp. nov. and Ilumatobacter coccineum sp. nov., isolated from seashore sand.</title>
        <authorList>
            <person name="Matsumoto A."/>
            <person name="Kasai H."/>
            <person name="Matsuo Y."/>
            <person name="Shizuri Y."/>
            <person name="Ichikawa N."/>
            <person name="Fujita N."/>
            <person name="Omura S."/>
            <person name="Takahashi Y."/>
        </authorList>
    </citation>
    <scope>NUCLEOTIDE SEQUENCE [LARGE SCALE GENOMIC DNA]</scope>
    <source>
        <strain evidence="4">NBRC 103263 / KCTC 29153 / YM16-304</strain>
    </source>
</reference>
<protein>
    <submittedName>
        <fullName evidence="3">Uncharacterized protein</fullName>
    </submittedName>
</protein>
<evidence type="ECO:0000256" key="2">
    <source>
        <dbReference type="SAM" id="Phobius"/>
    </source>
</evidence>
<keyword evidence="2" id="KW-1133">Transmembrane helix</keyword>
<proteinExistence type="predicted"/>
<gene>
    <name evidence="3" type="ORF">YM304_18800</name>
</gene>
<keyword evidence="4" id="KW-1185">Reference proteome</keyword>
<feature type="compositionally biased region" description="Low complexity" evidence="1">
    <location>
        <begin position="1"/>
        <end position="12"/>
    </location>
</feature>
<name>A0A6C7E275_ILUCY</name>
<keyword evidence="2" id="KW-0812">Transmembrane</keyword>
<dbReference type="KEGG" id="aym:YM304_18800"/>
<evidence type="ECO:0000256" key="1">
    <source>
        <dbReference type="SAM" id="MobiDB-lite"/>
    </source>
</evidence>
<feature type="region of interest" description="Disordered" evidence="1">
    <location>
        <begin position="1"/>
        <end position="21"/>
    </location>
</feature>
<dbReference type="AlphaFoldDB" id="A0A6C7E275"/>
<accession>A0A6C7E275</accession>
<feature type="compositionally biased region" description="Basic and acidic residues" evidence="1">
    <location>
        <begin position="213"/>
        <end position="226"/>
    </location>
</feature>
<evidence type="ECO:0000313" key="4">
    <source>
        <dbReference type="Proteomes" id="UP000011863"/>
    </source>
</evidence>
<organism evidence="3 4">
    <name type="scientific">Ilumatobacter coccineus (strain NBRC 103263 / KCTC 29153 / YM16-304)</name>
    <dbReference type="NCBI Taxonomy" id="1313172"/>
    <lineage>
        <taxon>Bacteria</taxon>
        <taxon>Bacillati</taxon>
        <taxon>Actinomycetota</taxon>
        <taxon>Acidimicrobiia</taxon>
        <taxon>Acidimicrobiales</taxon>
        <taxon>Ilumatobacteraceae</taxon>
        <taxon>Ilumatobacter</taxon>
    </lineage>
</organism>
<feature type="compositionally biased region" description="Acidic residues" evidence="1">
    <location>
        <begin position="227"/>
        <end position="239"/>
    </location>
</feature>